<proteinExistence type="predicted"/>
<comment type="caution">
    <text evidence="1">The sequence shown here is derived from an EMBL/GenBank/DDBJ whole genome shotgun (WGS) entry which is preliminary data.</text>
</comment>
<sequence>MAPKVKSLRKKAKAGRKKAHASGSEKPASSASRTPPPSSPEKPISPAKDQTIAAVETLDGMPLISTDEGPSKVQVSVEDTTQKEPPIVMTVEPSVSEPSVLECSVPKASVKGSTATSDTLPVAPTAEIAASDEVVEIPPADDVPGEADTEVPTPVVTVSPDLKLKGDMGIAVVGFVSWSWDGAFRMLMLSGLAPVGEARFGVVEPDMEEGVADRQRRGEVADLEPVRSRLV</sequence>
<gene>
    <name evidence="1" type="ORF">MLD38_039764</name>
</gene>
<reference evidence="2" key="1">
    <citation type="journal article" date="2023" name="Front. Plant Sci.">
        <title>Chromosomal-level genome assembly of Melastoma candidum provides insights into trichome evolution.</title>
        <authorList>
            <person name="Zhong Y."/>
            <person name="Wu W."/>
            <person name="Sun C."/>
            <person name="Zou P."/>
            <person name="Liu Y."/>
            <person name="Dai S."/>
            <person name="Zhou R."/>
        </authorList>
    </citation>
    <scope>NUCLEOTIDE SEQUENCE [LARGE SCALE GENOMIC DNA]</scope>
</reference>
<accession>A0ACB9L350</accession>
<name>A0ACB9L350_9MYRT</name>
<dbReference type="Proteomes" id="UP001057402">
    <property type="component" value="Chromosome 12"/>
</dbReference>
<keyword evidence="2" id="KW-1185">Reference proteome</keyword>
<evidence type="ECO:0000313" key="2">
    <source>
        <dbReference type="Proteomes" id="UP001057402"/>
    </source>
</evidence>
<organism evidence="1 2">
    <name type="scientific">Melastoma candidum</name>
    <dbReference type="NCBI Taxonomy" id="119954"/>
    <lineage>
        <taxon>Eukaryota</taxon>
        <taxon>Viridiplantae</taxon>
        <taxon>Streptophyta</taxon>
        <taxon>Embryophyta</taxon>
        <taxon>Tracheophyta</taxon>
        <taxon>Spermatophyta</taxon>
        <taxon>Magnoliopsida</taxon>
        <taxon>eudicotyledons</taxon>
        <taxon>Gunneridae</taxon>
        <taxon>Pentapetalae</taxon>
        <taxon>rosids</taxon>
        <taxon>malvids</taxon>
        <taxon>Myrtales</taxon>
        <taxon>Melastomataceae</taxon>
        <taxon>Melastomatoideae</taxon>
        <taxon>Melastomateae</taxon>
        <taxon>Melastoma</taxon>
    </lineage>
</organism>
<dbReference type="EMBL" id="CM042891">
    <property type="protein sequence ID" value="KAI4304219.1"/>
    <property type="molecule type" value="Genomic_DNA"/>
</dbReference>
<evidence type="ECO:0000313" key="1">
    <source>
        <dbReference type="EMBL" id="KAI4304219.1"/>
    </source>
</evidence>
<protein>
    <submittedName>
        <fullName evidence="1">Uncharacterized protein</fullName>
    </submittedName>
</protein>